<dbReference type="SUPFAM" id="SSF53732">
    <property type="entry name" value="Aconitase iron-sulfur domain"/>
    <property type="match status" value="1"/>
</dbReference>
<evidence type="ECO:0000256" key="4">
    <source>
        <dbReference type="ARBA" id="ARBA00004729"/>
    </source>
</evidence>
<dbReference type="EC" id="4.2.1.33" evidence="6"/>
<keyword evidence="11" id="KW-0408">Iron</keyword>
<reference evidence="16 17" key="1">
    <citation type="submission" date="2016-11" db="EMBL/GenBank/DDBJ databases">
        <authorList>
            <person name="Jaros S."/>
            <person name="Januszkiewicz K."/>
            <person name="Wedrychowicz H."/>
        </authorList>
    </citation>
    <scope>NUCLEOTIDE SEQUENCE [LARGE SCALE GENOMIC DNA]</scope>
    <source>
        <strain evidence="16 17">DSM 21120</strain>
    </source>
</reference>
<keyword evidence="12" id="KW-0411">Iron-sulfur</keyword>
<proteinExistence type="inferred from homology"/>
<dbReference type="PRINTS" id="PR00415">
    <property type="entry name" value="ACONITASE"/>
</dbReference>
<comment type="function">
    <text evidence="3">Catalyzes the isomerization between 2-isopropylmalate and 3-isopropylmalate, via the formation of 2-isopropylmaleate.</text>
</comment>
<gene>
    <name evidence="16" type="ORF">SAMN02745245_00852</name>
</gene>
<evidence type="ECO:0000259" key="15">
    <source>
        <dbReference type="Pfam" id="PF00330"/>
    </source>
</evidence>
<dbReference type="OrthoDB" id="9764318at2"/>
<dbReference type="InterPro" id="IPR018136">
    <property type="entry name" value="Aconitase_4Fe-4S_BS"/>
</dbReference>
<evidence type="ECO:0000256" key="3">
    <source>
        <dbReference type="ARBA" id="ARBA00002695"/>
    </source>
</evidence>
<dbReference type="NCBIfam" id="NF009116">
    <property type="entry name" value="PRK12466.1"/>
    <property type="match status" value="1"/>
</dbReference>
<dbReference type="InterPro" id="IPR033941">
    <property type="entry name" value="IPMI_cat"/>
</dbReference>
<evidence type="ECO:0000256" key="9">
    <source>
        <dbReference type="ARBA" id="ARBA00022605"/>
    </source>
</evidence>
<dbReference type="Pfam" id="PF00330">
    <property type="entry name" value="Aconitase"/>
    <property type="match status" value="1"/>
</dbReference>
<evidence type="ECO:0000256" key="11">
    <source>
        <dbReference type="ARBA" id="ARBA00023004"/>
    </source>
</evidence>
<comment type="pathway">
    <text evidence="4">Amino-acid biosynthesis; L-leucine biosynthesis; L-leucine from 3-methyl-2-oxobutanoate: step 2/4.</text>
</comment>
<keyword evidence="7" id="KW-0432">Leucine biosynthesis</keyword>
<keyword evidence="9" id="KW-0028">Amino-acid biosynthesis</keyword>
<protein>
    <recommendedName>
        <fullName evidence="6">3-isopropylmalate dehydratase</fullName>
        <ecNumber evidence="6">4.2.1.33</ecNumber>
    </recommendedName>
</protein>
<feature type="domain" description="Aconitase/3-isopropylmalate dehydratase large subunit alpha/beta/alpha" evidence="15">
    <location>
        <begin position="6"/>
        <end position="449"/>
    </location>
</feature>
<dbReference type="GO" id="GO:0009098">
    <property type="term" value="P:L-leucine biosynthetic process"/>
    <property type="evidence" value="ECO:0007669"/>
    <property type="project" value="UniProtKB-UniPathway"/>
</dbReference>
<evidence type="ECO:0000256" key="14">
    <source>
        <dbReference type="ARBA" id="ARBA00023304"/>
    </source>
</evidence>
<keyword evidence="13" id="KW-0456">Lyase</keyword>
<evidence type="ECO:0000256" key="1">
    <source>
        <dbReference type="ARBA" id="ARBA00000491"/>
    </source>
</evidence>
<dbReference type="STRING" id="1120995.SAMN02745245_00852"/>
<evidence type="ECO:0000256" key="2">
    <source>
        <dbReference type="ARBA" id="ARBA00001966"/>
    </source>
</evidence>
<dbReference type="CDD" id="cd01583">
    <property type="entry name" value="IPMI"/>
    <property type="match status" value="1"/>
</dbReference>
<comment type="cofactor">
    <cofactor evidence="2">
        <name>[4Fe-4S] cluster</name>
        <dbReference type="ChEBI" id="CHEBI:49883"/>
    </cofactor>
</comment>
<dbReference type="GO" id="GO:0003861">
    <property type="term" value="F:3-isopropylmalate dehydratase activity"/>
    <property type="evidence" value="ECO:0007669"/>
    <property type="project" value="UniProtKB-EC"/>
</dbReference>
<dbReference type="NCBIfam" id="TIGR00170">
    <property type="entry name" value="leuC"/>
    <property type="match status" value="1"/>
</dbReference>
<evidence type="ECO:0000256" key="7">
    <source>
        <dbReference type="ARBA" id="ARBA00022430"/>
    </source>
</evidence>
<dbReference type="InterPro" id="IPR015931">
    <property type="entry name" value="Acnase/IPM_dHydase_lsu_aba_1/3"/>
</dbReference>
<keyword evidence="17" id="KW-1185">Reference proteome</keyword>
<evidence type="ECO:0000313" key="16">
    <source>
        <dbReference type="EMBL" id="SHH22307.1"/>
    </source>
</evidence>
<comment type="similarity">
    <text evidence="5">Belongs to the aconitase/IPM isomerase family.</text>
</comment>
<dbReference type="GO" id="GO:0051539">
    <property type="term" value="F:4 iron, 4 sulfur cluster binding"/>
    <property type="evidence" value="ECO:0007669"/>
    <property type="project" value="UniProtKB-KW"/>
</dbReference>
<dbReference type="RefSeq" id="WP_073184066.1">
    <property type="nucleotide sequence ID" value="NZ_FQXI01000004.1"/>
</dbReference>
<dbReference type="PANTHER" id="PTHR43822">
    <property type="entry name" value="HOMOACONITASE, MITOCHONDRIAL-RELATED"/>
    <property type="match status" value="1"/>
</dbReference>
<dbReference type="AlphaFoldDB" id="A0A1M5R7H9"/>
<evidence type="ECO:0000256" key="12">
    <source>
        <dbReference type="ARBA" id="ARBA00023014"/>
    </source>
</evidence>
<keyword evidence="10" id="KW-0479">Metal-binding</keyword>
<comment type="catalytic activity">
    <reaction evidence="1">
        <text>(2R,3S)-3-isopropylmalate = (2S)-2-isopropylmalate</text>
        <dbReference type="Rhea" id="RHEA:32287"/>
        <dbReference type="ChEBI" id="CHEBI:1178"/>
        <dbReference type="ChEBI" id="CHEBI:35121"/>
        <dbReference type="EC" id="4.2.1.33"/>
    </reaction>
</comment>
<dbReference type="InterPro" id="IPR036008">
    <property type="entry name" value="Aconitase_4Fe-4S_dom"/>
</dbReference>
<dbReference type="Gene3D" id="3.30.499.10">
    <property type="entry name" value="Aconitase, domain 3"/>
    <property type="match status" value="2"/>
</dbReference>
<evidence type="ECO:0000256" key="10">
    <source>
        <dbReference type="ARBA" id="ARBA00022723"/>
    </source>
</evidence>
<dbReference type="UniPathway" id="UPA00048">
    <property type="reaction ID" value="UER00071"/>
</dbReference>
<organism evidence="16 17">
    <name type="scientific">Anaerosphaera aminiphila DSM 21120</name>
    <dbReference type="NCBI Taxonomy" id="1120995"/>
    <lineage>
        <taxon>Bacteria</taxon>
        <taxon>Bacillati</taxon>
        <taxon>Bacillota</taxon>
        <taxon>Tissierellia</taxon>
        <taxon>Tissierellales</taxon>
        <taxon>Peptoniphilaceae</taxon>
        <taxon>Anaerosphaera</taxon>
    </lineage>
</organism>
<dbReference type="PANTHER" id="PTHR43822:SF9">
    <property type="entry name" value="3-ISOPROPYLMALATE DEHYDRATASE"/>
    <property type="match status" value="1"/>
</dbReference>
<dbReference type="InterPro" id="IPR004430">
    <property type="entry name" value="3-IsopropMal_deHydase_lsu"/>
</dbReference>
<name>A0A1M5R7H9_9FIRM</name>
<dbReference type="InterPro" id="IPR050067">
    <property type="entry name" value="IPM_dehydratase_rel_enz"/>
</dbReference>
<keyword evidence="14" id="KW-0100">Branched-chain amino acid biosynthesis</keyword>
<evidence type="ECO:0000256" key="5">
    <source>
        <dbReference type="ARBA" id="ARBA00007185"/>
    </source>
</evidence>
<dbReference type="InterPro" id="IPR001030">
    <property type="entry name" value="Acoase/IPM_deHydtase_lsu_aba"/>
</dbReference>
<dbReference type="Proteomes" id="UP000184032">
    <property type="component" value="Unassembled WGS sequence"/>
</dbReference>
<dbReference type="NCBIfam" id="NF004016">
    <property type="entry name" value="PRK05478.1"/>
    <property type="match status" value="1"/>
</dbReference>
<keyword evidence="8" id="KW-0004">4Fe-4S</keyword>
<dbReference type="GO" id="GO:0046872">
    <property type="term" value="F:metal ion binding"/>
    <property type="evidence" value="ECO:0007669"/>
    <property type="project" value="UniProtKB-KW"/>
</dbReference>
<sequence length="454" mass="51213">MKTLFDKIWDEHVIVSKDEKDLLYIDLHLIHEVTSPQAFEGLRLKNRKLRRPDRTFATMDHNTPTIKEHRSNIGDELSVEQLDSLERNCKQYGIELYDMDSEYNGIVHMVGPEMGLSIPGKTIVCGDSHTATHGAMGAIAFGIGTSEVEEVFATQCLWQKRPKTMGIKITGKLSDNVSAKDVILHLIKKYSTSFGTGYALEFYGDTIENMEVEDRLTLCNMAIEAGAKFGIIKPDEKTIDYIKNRKYTPKGADFEKYLEYVNTLFTDSEELYDEIKEVDVTNLKPQVSFGTNPSMTVSIDEKFPEITSEELKKAYDYMDLKPNMTVEDVPIEVVFIGSCTNGRMQDMRIAAEILKGKKVHKNIKCIVVPGSMPVKKQCEAEGLDKIFLDAGCEFRMPGCSYCLAMNEDKIEEKVHCASTSNRNFEGRQGHLSRTHLMSPYMAAKCAVAGRVEIE</sequence>
<dbReference type="EMBL" id="FQXI01000004">
    <property type="protein sequence ID" value="SHH22307.1"/>
    <property type="molecule type" value="Genomic_DNA"/>
</dbReference>
<evidence type="ECO:0000313" key="17">
    <source>
        <dbReference type="Proteomes" id="UP000184032"/>
    </source>
</evidence>
<dbReference type="PROSITE" id="PS00450">
    <property type="entry name" value="ACONITASE_1"/>
    <property type="match status" value="1"/>
</dbReference>
<evidence type="ECO:0000256" key="8">
    <source>
        <dbReference type="ARBA" id="ARBA00022485"/>
    </source>
</evidence>
<evidence type="ECO:0000256" key="6">
    <source>
        <dbReference type="ARBA" id="ARBA00011998"/>
    </source>
</evidence>
<accession>A0A1M5R7H9</accession>
<evidence type="ECO:0000256" key="13">
    <source>
        <dbReference type="ARBA" id="ARBA00023239"/>
    </source>
</evidence>